<feature type="chain" id="PRO_5027070330" evidence="5">
    <location>
        <begin position="19"/>
        <end position="336"/>
    </location>
</feature>
<dbReference type="Pfam" id="PF00151">
    <property type="entry name" value="Lipase"/>
    <property type="match status" value="1"/>
</dbReference>
<protein>
    <submittedName>
        <fullName evidence="8">Lipase member H-B-like isoform X1</fullName>
    </submittedName>
</protein>
<comment type="subcellular location">
    <subcellularLocation>
        <location evidence="1">Secreted</location>
    </subcellularLocation>
</comment>
<dbReference type="PRINTS" id="PR00821">
    <property type="entry name" value="TAGLIPASE"/>
</dbReference>
<dbReference type="AlphaFoldDB" id="A0A6J2JB44"/>
<evidence type="ECO:0000256" key="2">
    <source>
        <dbReference type="ARBA" id="ARBA00010701"/>
    </source>
</evidence>
<name>A0A6J2JB44_BOMMA</name>
<evidence type="ECO:0000256" key="1">
    <source>
        <dbReference type="ARBA" id="ARBA00004613"/>
    </source>
</evidence>
<dbReference type="Gene3D" id="3.40.50.1820">
    <property type="entry name" value="alpha/beta hydrolase"/>
    <property type="match status" value="1"/>
</dbReference>
<keyword evidence="5" id="KW-0732">Signal</keyword>
<dbReference type="GO" id="GO:0016298">
    <property type="term" value="F:lipase activity"/>
    <property type="evidence" value="ECO:0007669"/>
    <property type="project" value="InterPro"/>
</dbReference>
<proteinExistence type="inferred from homology"/>
<evidence type="ECO:0000256" key="4">
    <source>
        <dbReference type="RuleBase" id="RU004262"/>
    </source>
</evidence>
<dbReference type="GO" id="GO:0016042">
    <property type="term" value="P:lipid catabolic process"/>
    <property type="evidence" value="ECO:0007669"/>
    <property type="project" value="TreeGrafter"/>
</dbReference>
<dbReference type="SUPFAM" id="SSF53474">
    <property type="entry name" value="alpha/beta-Hydrolases"/>
    <property type="match status" value="1"/>
</dbReference>
<dbReference type="OrthoDB" id="199913at2759"/>
<evidence type="ECO:0000259" key="6">
    <source>
        <dbReference type="Pfam" id="PF00151"/>
    </source>
</evidence>
<accession>A0A6J2JB44</accession>
<dbReference type="InterPro" id="IPR029058">
    <property type="entry name" value="AB_hydrolase_fold"/>
</dbReference>
<dbReference type="PANTHER" id="PTHR11610">
    <property type="entry name" value="LIPASE"/>
    <property type="match status" value="1"/>
</dbReference>
<dbReference type="KEGG" id="bman:114240265"/>
<organism evidence="7 8">
    <name type="scientific">Bombyx mandarina</name>
    <name type="common">Wild silk moth</name>
    <name type="synonym">Wild silkworm</name>
    <dbReference type="NCBI Taxonomy" id="7092"/>
    <lineage>
        <taxon>Eukaryota</taxon>
        <taxon>Metazoa</taxon>
        <taxon>Ecdysozoa</taxon>
        <taxon>Arthropoda</taxon>
        <taxon>Hexapoda</taxon>
        <taxon>Insecta</taxon>
        <taxon>Pterygota</taxon>
        <taxon>Neoptera</taxon>
        <taxon>Endopterygota</taxon>
        <taxon>Lepidoptera</taxon>
        <taxon>Glossata</taxon>
        <taxon>Ditrysia</taxon>
        <taxon>Bombycoidea</taxon>
        <taxon>Bombycidae</taxon>
        <taxon>Bombycinae</taxon>
        <taxon>Bombyx</taxon>
    </lineage>
</organism>
<dbReference type="GeneID" id="114240265"/>
<evidence type="ECO:0000313" key="8">
    <source>
        <dbReference type="RefSeq" id="XP_028026533.1"/>
    </source>
</evidence>
<keyword evidence="3" id="KW-0964">Secreted</keyword>
<gene>
    <name evidence="8" type="primary">LOC114240265</name>
</gene>
<dbReference type="Proteomes" id="UP000504629">
    <property type="component" value="Unplaced"/>
</dbReference>
<dbReference type="InterPro" id="IPR000734">
    <property type="entry name" value="TAG_lipase"/>
</dbReference>
<sequence>MWRPALCCLAVLLPSLLADHFDELLRTVSQTCEVLPLNILFSRQVTLESSHLDVVEFMKASRRTYKLTKAHLKIRPMKLKNLVLYIPGWWNTPNDESSVAIVNSLLQRNTVVFLLDTCLSFCRGYVDSASRITAISNSLFSFMEKLHQDGFPMASVHIVGFSLGAHVAGAAGRLVHSKLYSKFGKITALDPARPCFARTDNKLEKNDALFVQVIHASTGVLGVEEATGHVDVYINGLSGKQPECRNKSITFECDHAQAWKLYSASVVNENSLTGRRCESWRELERENCTGDETVLGYSCRSDIRGVFLYKSKESKKRQAVTLKVFNPLDFRTWFSR</sequence>
<feature type="signal peptide" evidence="5">
    <location>
        <begin position="1"/>
        <end position="18"/>
    </location>
</feature>
<comment type="similarity">
    <text evidence="2 4">Belongs to the AB hydrolase superfamily. Lipase family.</text>
</comment>
<keyword evidence="7" id="KW-1185">Reference proteome</keyword>
<evidence type="ECO:0000256" key="3">
    <source>
        <dbReference type="ARBA" id="ARBA00022525"/>
    </source>
</evidence>
<evidence type="ECO:0000313" key="7">
    <source>
        <dbReference type="Proteomes" id="UP000504629"/>
    </source>
</evidence>
<reference evidence="8" key="1">
    <citation type="submission" date="2025-08" db="UniProtKB">
        <authorList>
            <consortium name="RefSeq"/>
        </authorList>
    </citation>
    <scope>IDENTIFICATION</scope>
    <source>
        <tissue evidence="8">Silk gland</tissue>
    </source>
</reference>
<dbReference type="RefSeq" id="XP_028026533.1">
    <property type="nucleotide sequence ID" value="XM_028170732.1"/>
</dbReference>
<dbReference type="InterPro" id="IPR013818">
    <property type="entry name" value="Lipase"/>
</dbReference>
<feature type="domain" description="Lipase" evidence="6">
    <location>
        <begin position="80"/>
        <end position="290"/>
    </location>
</feature>
<evidence type="ECO:0000256" key="5">
    <source>
        <dbReference type="SAM" id="SignalP"/>
    </source>
</evidence>
<dbReference type="GO" id="GO:0005615">
    <property type="term" value="C:extracellular space"/>
    <property type="evidence" value="ECO:0007669"/>
    <property type="project" value="TreeGrafter"/>
</dbReference>